<keyword evidence="1" id="KW-0472">Membrane</keyword>
<organism evidence="2 3">
    <name type="scientific">Plasmodium vivax India VII</name>
    <dbReference type="NCBI Taxonomy" id="1077284"/>
    <lineage>
        <taxon>Eukaryota</taxon>
        <taxon>Sar</taxon>
        <taxon>Alveolata</taxon>
        <taxon>Apicomplexa</taxon>
        <taxon>Aconoidasida</taxon>
        <taxon>Haemosporida</taxon>
        <taxon>Plasmodiidae</taxon>
        <taxon>Plasmodium</taxon>
        <taxon>Plasmodium (Plasmodium)</taxon>
    </lineage>
</organism>
<gene>
    <name evidence="2" type="ORF">PVIIG_05884</name>
</gene>
<sequence length="252" mass="30473">MKYNFESLFKDIHSILLSDSEKQYEKCTNVYTKVKAQYDVIDESFITHCNKYSEYLKYIEDNYDGNINNMAKGIIYLYCWLYDKELHKDKYHNNRINIYKKLLEEYDVIEYASNIPNIFRTYLNENIEENLKNLYDLYYKFDKFRKDKKCSDDNCKCAEECYISYNKYIKDCNKPNNADFCNGLEEFRAQYNNYTSNDFKCKEDYKYLPPAINFDISLILIPIIATLIISSLLFVLYKVIILYIYVNIRYLH</sequence>
<dbReference type="Proteomes" id="UP000053562">
    <property type="component" value="Unassembled WGS sequence"/>
</dbReference>
<dbReference type="OrthoDB" id="389374at2759"/>
<accession>A0A0J9S390</accession>
<dbReference type="AlphaFoldDB" id="A0A0J9S390"/>
<protein>
    <submittedName>
        <fullName evidence="2">Uncharacterized protein</fullName>
    </submittedName>
</protein>
<reference evidence="2 3" key="1">
    <citation type="submission" date="2011-08" db="EMBL/GenBank/DDBJ databases">
        <title>The Genome Sequence of Plasmodium vivax India VII.</title>
        <authorList>
            <consortium name="The Broad Institute Genome Sequencing Platform"/>
            <consortium name="The Broad Institute Genome Sequencing Center for Infectious Disease"/>
            <person name="Neafsey D."/>
            <person name="Carlton J."/>
            <person name="Barnwell J."/>
            <person name="Collins W."/>
            <person name="Escalante A."/>
            <person name="Mullikin J."/>
            <person name="Saul A."/>
            <person name="Guigo R."/>
            <person name="Camara F."/>
            <person name="Young S.K."/>
            <person name="Zeng Q."/>
            <person name="Gargeya S."/>
            <person name="Fitzgerald M."/>
            <person name="Haas B."/>
            <person name="Abouelleil A."/>
            <person name="Alvarado L."/>
            <person name="Arachchi H.M."/>
            <person name="Berlin A."/>
            <person name="Brown A."/>
            <person name="Chapman S.B."/>
            <person name="Chen Z."/>
            <person name="Dunbar C."/>
            <person name="Freedman E."/>
            <person name="Gearin G."/>
            <person name="Gellesch M."/>
            <person name="Goldberg J."/>
            <person name="Griggs A."/>
            <person name="Gujja S."/>
            <person name="Heiman D."/>
            <person name="Howarth C."/>
            <person name="Larson L."/>
            <person name="Lui A."/>
            <person name="MacDonald P.J.P."/>
            <person name="Montmayeur A."/>
            <person name="Murphy C."/>
            <person name="Neiman D."/>
            <person name="Pearson M."/>
            <person name="Priest M."/>
            <person name="Roberts A."/>
            <person name="Saif S."/>
            <person name="Shea T."/>
            <person name="Shenoy N."/>
            <person name="Sisk P."/>
            <person name="Stolte C."/>
            <person name="Sykes S."/>
            <person name="Wortman J."/>
            <person name="Nusbaum C."/>
            <person name="Birren B."/>
        </authorList>
    </citation>
    <scope>NUCLEOTIDE SEQUENCE [LARGE SCALE GENOMIC DNA]</scope>
    <source>
        <strain evidence="2 3">India VII</strain>
    </source>
</reference>
<evidence type="ECO:0000313" key="2">
    <source>
        <dbReference type="EMBL" id="KMZ77225.1"/>
    </source>
</evidence>
<name>A0A0J9S390_PLAVI</name>
<keyword evidence="1" id="KW-1133">Transmembrane helix</keyword>
<proteinExistence type="predicted"/>
<evidence type="ECO:0000313" key="3">
    <source>
        <dbReference type="Proteomes" id="UP000053562"/>
    </source>
</evidence>
<dbReference type="EMBL" id="KQ234454">
    <property type="protein sequence ID" value="KMZ77225.1"/>
    <property type="molecule type" value="Genomic_DNA"/>
</dbReference>
<evidence type="ECO:0000256" key="1">
    <source>
        <dbReference type="SAM" id="Phobius"/>
    </source>
</evidence>
<feature type="transmembrane region" description="Helical" evidence="1">
    <location>
        <begin position="219"/>
        <end position="246"/>
    </location>
</feature>
<keyword evidence="1" id="KW-0812">Transmembrane</keyword>